<evidence type="ECO:0000259" key="4">
    <source>
        <dbReference type="SMART" id="SM00249"/>
    </source>
</evidence>
<dbReference type="InterPro" id="IPR011011">
    <property type="entry name" value="Znf_FYVE_PHD"/>
</dbReference>
<reference evidence="5 6" key="1">
    <citation type="submission" date="2024-01" db="EMBL/GenBank/DDBJ databases">
        <title>The genome of the rayed Mediterranean limpet Patella caerulea (Linnaeus, 1758).</title>
        <authorList>
            <person name="Anh-Thu Weber A."/>
            <person name="Halstead-Nussloch G."/>
        </authorList>
    </citation>
    <scope>NUCLEOTIDE SEQUENCE [LARGE SCALE GENOMIC DNA]</scope>
    <source>
        <strain evidence="5">AATW-2023a</strain>
        <tissue evidence="5">Whole specimen</tissue>
    </source>
</reference>
<evidence type="ECO:0000256" key="1">
    <source>
        <dbReference type="ARBA" id="ARBA00022723"/>
    </source>
</evidence>
<dbReference type="Gene3D" id="2.20.25.240">
    <property type="match status" value="1"/>
</dbReference>
<dbReference type="InterPro" id="IPR001965">
    <property type="entry name" value="Znf_PHD"/>
</dbReference>
<feature type="domain" description="Zinc finger PHD-type" evidence="4">
    <location>
        <begin position="4"/>
        <end position="59"/>
    </location>
</feature>
<evidence type="ECO:0000313" key="6">
    <source>
        <dbReference type="Proteomes" id="UP001347796"/>
    </source>
</evidence>
<comment type="caution">
    <text evidence="5">The sequence shown here is derived from an EMBL/GenBank/DDBJ whole genome shotgun (WGS) entry which is preliminary data.</text>
</comment>
<evidence type="ECO:0000313" key="5">
    <source>
        <dbReference type="EMBL" id="KAK6168534.1"/>
    </source>
</evidence>
<evidence type="ECO:0000256" key="3">
    <source>
        <dbReference type="ARBA" id="ARBA00022833"/>
    </source>
</evidence>
<sequence>MSDSCIVCESVVRPRQEAVQCDGCERWQHRTCNTDISRAQYRRMVKELTMVAFKCIECSAPDKTTSFTSPRAESTRLSLPVDQTTFHLSVCPDVDMPENIQENSLTDESIGDDLSTTEAIVTYKVVDNGTERGKRKLVSSDGHTFTMKRQNKGSTEWRCSIRNKTILCPVIIKERAGTYNANTEHSHAAKPGILTAVKIQAELKVKAPMTLFEPAQNIVDNILAEHVDSREPEASRPTYSNLLRYCNRFRQKERPADPTDLDFEVHIM</sequence>
<dbReference type="Gene3D" id="3.30.40.10">
    <property type="entry name" value="Zinc/RING finger domain, C3HC4 (zinc finger)"/>
    <property type="match status" value="1"/>
</dbReference>
<dbReference type="PANTHER" id="PTHR20956">
    <property type="entry name" value="HEH2P"/>
    <property type="match status" value="1"/>
</dbReference>
<gene>
    <name evidence="5" type="ORF">SNE40_021046</name>
</gene>
<dbReference type="InterPro" id="IPR013083">
    <property type="entry name" value="Znf_RING/FYVE/PHD"/>
</dbReference>
<keyword evidence="3" id="KW-0862">Zinc</keyword>
<evidence type="ECO:0000256" key="2">
    <source>
        <dbReference type="ARBA" id="ARBA00022771"/>
    </source>
</evidence>
<accession>A0AAN8GH83</accession>
<dbReference type="GO" id="GO:0008270">
    <property type="term" value="F:zinc ion binding"/>
    <property type="evidence" value="ECO:0007669"/>
    <property type="project" value="UniProtKB-KW"/>
</dbReference>
<dbReference type="SUPFAM" id="SSF57903">
    <property type="entry name" value="FYVE/PHD zinc finger"/>
    <property type="match status" value="1"/>
</dbReference>
<dbReference type="InterPro" id="IPR019786">
    <property type="entry name" value="Zinc_finger_PHD-type_CS"/>
</dbReference>
<dbReference type="EMBL" id="JAZGQO010000016">
    <property type="protein sequence ID" value="KAK6168534.1"/>
    <property type="molecule type" value="Genomic_DNA"/>
</dbReference>
<organism evidence="5 6">
    <name type="scientific">Patella caerulea</name>
    <name type="common">Rayed Mediterranean limpet</name>
    <dbReference type="NCBI Taxonomy" id="87958"/>
    <lineage>
        <taxon>Eukaryota</taxon>
        <taxon>Metazoa</taxon>
        <taxon>Spiralia</taxon>
        <taxon>Lophotrochozoa</taxon>
        <taxon>Mollusca</taxon>
        <taxon>Gastropoda</taxon>
        <taxon>Patellogastropoda</taxon>
        <taxon>Patelloidea</taxon>
        <taxon>Patellidae</taxon>
        <taxon>Patella</taxon>
    </lineage>
</organism>
<name>A0AAN8GH83_PATCE</name>
<keyword evidence="6" id="KW-1185">Reference proteome</keyword>
<dbReference type="PROSITE" id="PS01359">
    <property type="entry name" value="ZF_PHD_1"/>
    <property type="match status" value="1"/>
</dbReference>
<dbReference type="SMART" id="SM00249">
    <property type="entry name" value="PHD"/>
    <property type="match status" value="1"/>
</dbReference>
<dbReference type="PANTHER" id="PTHR20956:SF12">
    <property type="entry name" value="FLYWCH-TYPE DOMAIN-CONTAINING PROTEIN"/>
    <property type="match status" value="1"/>
</dbReference>
<dbReference type="CDD" id="cd15489">
    <property type="entry name" value="PHD_SF"/>
    <property type="match status" value="1"/>
</dbReference>
<dbReference type="Proteomes" id="UP001347796">
    <property type="component" value="Unassembled WGS sequence"/>
</dbReference>
<dbReference type="Pfam" id="PF04500">
    <property type="entry name" value="FLYWCH"/>
    <property type="match status" value="1"/>
</dbReference>
<keyword evidence="1" id="KW-0479">Metal-binding</keyword>
<proteinExistence type="predicted"/>
<dbReference type="AlphaFoldDB" id="A0AAN8GH83"/>
<keyword evidence="2" id="KW-0863">Zinc-finger</keyword>
<protein>
    <recommendedName>
        <fullName evidence="4">Zinc finger PHD-type domain-containing protein</fullName>
    </recommendedName>
</protein>
<dbReference type="InterPro" id="IPR007588">
    <property type="entry name" value="Znf_FLYWCH"/>
</dbReference>